<evidence type="ECO:0000313" key="3">
    <source>
        <dbReference type="EMBL" id="JAP77584.1"/>
    </source>
</evidence>
<dbReference type="AlphaFoldDB" id="A0A131YE28"/>
<name>A0A131YE28_RHIAP</name>
<evidence type="ECO:0000256" key="2">
    <source>
        <dbReference type="SAM" id="SignalP"/>
    </source>
</evidence>
<proteinExistence type="predicted"/>
<evidence type="ECO:0000256" key="1">
    <source>
        <dbReference type="SAM" id="MobiDB-lite"/>
    </source>
</evidence>
<accession>A0A131YE28</accession>
<reference evidence="3" key="1">
    <citation type="journal article" date="2016" name="Ticks Tick Borne Dis.">
        <title>De novo assembly and annotation of the salivary gland transcriptome of Rhipicephalus appendiculatus male and female ticks during blood feeding.</title>
        <authorList>
            <person name="de Castro M.H."/>
            <person name="de Klerk D."/>
            <person name="Pienaar R."/>
            <person name="Latif A.A."/>
            <person name="Rees D.J."/>
            <person name="Mans B.J."/>
        </authorList>
    </citation>
    <scope>NUCLEOTIDE SEQUENCE</scope>
    <source>
        <tissue evidence="3">Salivary glands</tissue>
    </source>
</reference>
<sequence length="79" mass="8265">MVKSSLVFFLAVAIACAVLCRADDDPLGAGLLLKPMTGLLKSMDPSRLPLAGQQLLSLTSGKKEESSSPSKEDSPSESE</sequence>
<feature type="region of interest" description="Disordered" evidence="1">
    <location>
        <begin position="55"/>
        <end position="79"/>
    </location>
</feature>
<feature type="compositionally biased region" description="Basic and acidic residues" evidence="1">
    <location>
        <begin position="61"/>
        <end position="79"/>
    </location>
</feature>
<organism evidence="3">
    <name type="scientific">Rhipicephalus appendiculatus</name>
    <name type="common">Brown ear tick</name>
    <dbReference type="NCBI Taxonomy" id="34631"/>
    <lineage>
        <taxon>Eukaryota</taxon>
        <taxon>Metazoa</taxon>
        <taxon>Ecdysozoa</taxon>
        <taxon>Arthropoda</taxon>
        <taxon>Chelicerata</taxon>
        <taxon>Arachnida</taxon>
        <taxon>Acari</taxon>
        <taxon>Parasitiformes</taxon>
        <taxon>Ixodida</taxon>
        <taxon>Ixodoidea</taxon>
        <taxon>Ixodidae</taxon>
        <taxon>Rhipicephalinae</taxon>
        <taxon>Rhipicephalus</taxon>
        <taxon>Rhipicephalus</taxon>
    </lineage>
</organism>
<dbReference type="PROSITE" id="PS51257">
    <property type="entry name" value="PROKAR_LIPOPROTEIN"/>
    <property type="match status" value="1"/>
</dbReference>
<keyword evidence="2" id="KW-0732">Signal</keyword>
<protein>
    <recommendedName>
        <fullName evidence="4">Secreted protein</fullName>
    </recommendedName>
</protein>
<dbReference type="EMBL" id="GEDV01010973">
    <property type="protein sequence ID" value="JAP77584.1"/>
    <property type="molecule type" value="Transcribed_RNA"/>
</dbReference>
<feature type="chain" id="PRO_5007284764" description="Secreted protein" evidence="2">
    <location>
        <begin position="23"/>
        <end position="79"/>
    </location>
</feature>
<feature type="signal peptide" evidence="2">
    <location>
        <begin position="1"/>
        <end position="22"/>
    </location>
</feature>
<evidence type="ECO:0008006" key="4">
    <source>
        <dbReference type="Google" id="ProtNLM"/>
    </source>
</evidence>